<feature type="compositionally biased region" description="Pro residues" evidence="1">
    <location>
        <begin position="55"/>
        <end position="68"/>
    </location>
</feature>
<feature type="region of interest" description="Disordered" evidence="1">
    <location>
        <begin position="55"/>
        <end position="147"/>
    </location>
</feature>
<feature type="compositionally biased region" description="Pro residues" evidence="1">
    <location>
        <begin position="91"/>
        <end position="103"/>
    </location>
</feature>
<dbReference type="Proteomes" id="UP000631114">
    <property type="component" value="Unassembled WGS sequence"/>
</dbReference>
<organism evidence="2 3">
    <name type="scientific">Coptis chinensis</name>
    <dbReference type="NCBI Taxonomy" id="261450"/>
    <lineage>
        <taxon>Eukaryota</taxon>
        <taxon>Viridiplantae</taxon>
        <taxon>Streptophyta</taxon>
        <taxon>Embryophyta</taxon>
        <taxon>Tracheophyta</taxon>
        <taxon>Spermatophyta</taxon>
        <taxon>Magnoliopsida</taxon>
        <taxon>Ranunculales</taxon>
        <taxon>Ranunculaceae</taxon>
        <taxon>Coptidoideae</taxon>
        <taxon>Coptis</taxon>
    </lineage>
</organism>
<name>A0A835IDC5_9MAGN</name>
<accession>A0A835IDC5</accession>
<dbReference type="AlphaFoldDB" id="A0A835IDC5"/>
<sequence>MNYRNAKLRWSLGCLRIGIIGIMLLGQVTKGRFEVPAQGLLCISECTSCPVICSPPPSQSSPAPPTPSSPSYSPPVIYYKSPSPPSTHNHQPPPPPPLSPPPSSSSSESSPPPPSPNYQTIPSVSTPPLPTASMRADVGAPETAPQQSYTFTHFQPWILRSAVPAGGKQWQSGLAARTKDIT</sequence>
<reference evidence="2 3" key="1">
    <citation type="submission" date="2020-10" db="EMBL/GenBank/DDBJ databases">
        <title>The Coptis chinensis genome and diversification of protoberbering-type alkaloids.</title>
        <authorList>
            <person name="Wang B."/>
            <person name="Shu S."/>
            <person name="Song C."/>
            <person name="Liu Y."/>
        </authorList>
    </citation>
    <scope>NUCLEOTIDE SEQUENCE [LARGE SCALE GENOMIC DNA]</scope>
    <source>
        <strain evidence="2">HL-2020</strain>
        <tissue evidence="2">Leaf</tissue>
    </source>
</reference>
<feature type="compositionally biased region" description="Low complexity" evidence="1">
    <location>
        <begin position="69"/>
        <end position="90"/>
    </location>
</feature>
<protein>
    <submittedName>
        <fullName evidence="2">Uncharacterized protein</fullName>
    </submittedName>
</protein>
<evidence type="ECO:0000313" key="3">
    <source>
        <dbReference type="Proteomes" id="UP000631114"/>
    </source>
</evidence>
<dbReference type="EMBL" id="JADFTS010000003">
    <property type="protein sequence ID" value="KAF9615736.1"/>
    <property type="molecule type" value="Genomic_DNA"/>
</dbReference>
<keyword evidence="3" id="KW-1185">Reference proteome</keyword>
<evidence type="ECO:0000313" key="2">
    <source>
        <dbReference type="EMBL" id="KAF9615736.1"/>
    </source>
</evidence>
<proteinExistence type="predicted"/>
<gene>
    <name evidence="2" type="ORF">IFM89_026151</name>
</gene>
<evidence type="ECO:0000256" key="1">
    <source>
        <dbReference type="SAM" id="MobiDB-lite"/>
    </source>
</evidence>
<comment type="caution">
    <text evidence="2">The sequence shown here is derived from an EMBL/GenBank/DDBJ whole genome shotgun (WGS) entry which is preliminary data.</text>
</comment>